<sequence>MKEHRDIIAAYEDLCADHALDPAQVGTAWTLSRPGVTGTVIGPRTEQHIDAALDAMRTPLPQTLLARLDELFPPVGRGGPAPDAWLS</sequence>
<dbReference type="PANTHER" id="PTHR43364:SF5">
    <property type="entry name" value="REDUCTASE"/>
    <property type="match status" value="1"/>
</dbReference>
<dbReference type="EMBL" id="JBIHMK010000100">
    <property type="protein sequence ID" value="MFH0250834.1"/>
    <property type="molecule type" value="Genomic_DNA"/>
</dbReference>
<accession>A0ABW7HZ20</accession>
<evidence type="ECO:0000313" key="2">
    <source>
        <dbReference type="EMBL" id="MFH0250834.1"/>
    </source>
</evidence>
<dbReference type="InterPro" id="IPR023210">
    <property type="entry name" value="NADP_OxRdtase_dom"/>
</dbReference>
<keyword evidence="3" id="KW-1185">Reference proteome</keyword>
<proteinExistence type="predicted"/>
<name>A0ABW7HZ20_9ACTN</name>
<dbReference type="SUPFAM" id="SSF51430">
    <property type="entry name" value="NAD(P)-linked oxidoreductase"/>
    <property type="match status" value="1"/>
</dbReference>
<dbReference type="InterPro" id="IPR050523">
    <property type="entry name" value="AKR_Detox_Biosynth"/>
</dbReference>
<dbReference type="PANTHER" id="PTHR43364">
    <property type="entry name" value="NADH-SPECIFIC METHYLGLYOXAL REDUCTASE-RELATED"/>
    <property type="match status" value="1"/>
</dbReference>
<feature type="domain" description="NADP-dependent oxidoreductase" evidence="1">
    <location>
        <begin position="3"/>
        <end position="71"/>
    </location>
</feature>
<dbReference type="Proteomes" id="UP001607069">
    <property type="component" value="Unassembled WGS sequence"/>
</dbReference>
<organism evidence="2 3">
    <name type="scientific">Streptomyces chitinivorans</name>
    <dbReference type="NCBI Taxonomy" id="1257027"/>
    <lineage>
        <taxon>Bacteria</taxon>
        <taxon>Bacillati</taxon>
        <taxon>Actinomycetota</taxon>
        <taxon>Actinomycetes</taxon>
        <taxon>Kitasatosporales</taxon>
        <taxon>Streptomycetaceae</taxon>
        <taxon>Streptomyces</taxon>
    </lineage>
</organism>
<evidence type="ECO:0000259" key="1">
    <source>
        <dbReference type="Pfam" id="PF00248"/>
    </source>
</evidence>
<reference evidence="2 3" key="1">
    <citation type="submission" date="2024-10" db="EMBL/GenBank/DDBJ databases">
        <authorList>
            <person name="Cho J.-C."/>
        </authorList>
    </citation>
    <scope>NUCLEOTIDE SEQUENCE [LARGE SCALE GENOMIC DNA]</scope>
    <source>
        <strain evidence="2 3">KCTC29696</strain>
    </source>
</reference>
<gene>
    <name evidence="2" type="ORF">ACG5V6_21795</name>
</gene>
<protein>
    <submittedName>
        <fullName evidence="2">Aldo/keto reductase</fullName>
    </submittedName>
</protein>
<dbReference type="RefSeq" id="WP_341829714.1">
    <property type="nucleotide sequence ID" value="NZ_BAABEN010000008.1"/>
</dbReference>
<dbReference type="Gene3D" id="3.20.20.100">
    <property type="entry name" value="NADP-dependent oxidoreductase domain"/>
    <property type="match status" value="1"/>
</dbReference>
<dbReference type="Pfam" id="PF00248">
    <property type="entry name" value="Aldo_ket_red"/>
    <property type="match status" value="1"/>
</dbReference>
<evidence type="ECO:0000313" key="3">
    <source>
        <dbReference type="Proteomes" id="UP001607069"/>
    </source>
</evidence>
<comment type="caution">
    <text evidence="2">The sequence shown here is derived from an EMBL/GenBank/DDBJ whole genome shotgun (WGS) entry which is preliminary data.</text>
</comment>
<dbReference type="InterPro" id="IPR036812">
    <property type="entry name" value="NAD(P)_OxRdtase_dom_sf"/>
</dbReference>